<evidence type="ECO:0000313" key="4">
    <source>
        <dbReference type="Proteomes" id="UP000608850"/>
    </source>
</evidence>
<dbReference type="Pfam" id="PF12705">
    <property type="entry name" value="PDDEXK_1"/>
    <property type="match status" value="1"/>
</dbReference>
<dbReference type="SUPFAM" id="SSF52540">
    <property type="entry name" value="P-loop containing nucleoside triphosphate hydrolases"/>
    <property type="match status" value="1"/>
</dbReference>
<dbReference type="AlphaFoldDB" id="A0A830GFC4"/>
<dbReference type="InterPro" id="IPR027417">
    <property type="entry name" value="P-loop_NTPase"/>
</dbReference>
<dbReference type="InterPro" id="IPR038726">
    <property type="entry name" value="PDDEXK_AddAB-type"/>
</dbReference>
<protein>
    <recommendedName>
        <fullName evidence="2">PD-(D/E)XK endonuclease-like domain-containing protein</fullName>
    </recommendedName>
</protein>
<gene>
    <name evidence="3" type="ORF">GCM10009021_29310</name>
</gene>
<evidence type="ECO:0000313" key="3">
    <source>
        <dbReference type="EMBL" id="GGN25433.1"/>
    </source>
</evidence>
<dbReference type="InterPro" id="IPR011604">
    <property type="entry name" value="PDDEXK-like_dom_sf"/>
</dbReference>
<accession>A0A830GFC4</accession>
<reference evidence="3 4" key="1">
    <citation type="journal article" date="2019" name="Int. J. Syst. Evol. Microbiol.">
        <title>The Global Catalogue of Microorganisms (GCM) 10K type strain sequencing project: providing services to taxonomists for standard genome sequencing and annotation.</title>
        <authorList>
            <consortium name="The Broad Institute Genomics Platform"/>
            <consortium name="The Broad Institute Genome Sequencing Center for Infectious Disease"/>
            <person name="Wu L."/>
            <person name="Ma J."/>
        </authorList>
    </citation>
    <scope>NUCLEOTIDE SEQUENCE [LARGE SCALE GENOMIC DNA]</scope>
    <source>
        <strain evidence="3 4">JCM 16331</strain>
    </source>
</reference>
<comment type="caution">
    <text evidence="3">The sequence shown here is derived from an EMBL/GenBank/DDBJ whole genome shotgun (WGS) entry which is preliminary data.</text>
</comment>
<proteinExistence type="predicted"/>
<keyword evidence="4" id="KW-1185">Reference proteome</keyword>
<evidence type="ECO:0000256" key="1">
    <source>
        <dbReference type="SAM" id="MobiDB-lite"/>
    </source>
</evidence>
<dbReference type="Gene3D" id="3.40.50.300">
    <property type="entry name" value="P-loop containing nucleotide triphosphate hydrolases"/>
    <property type="match status" value="1"/>
</dbReference>
<feature type="region of interest" description="Disordered" evidence="1">
    <location>
        <begin position="643"/>
        <end position="690"/>
    </location>
</feature>
<organism evidence="3 4">
    <name type="scientific">Halarchaeum nitratireducens</name>
    <dbReference type="NCBI Taxonomy" id="489913"/>
    <lineage>
        <taxon>Archaea</taxon>
        <taxon>Methanobacteriati</taxon>
        <taxon>Methanobacteriota</taxon>
        <taxon>Stenosarchaea group</taxon>
        <taxon>Halobacteria</taxon>
        <taxon>Halobacteriales</taxon>
        <taxon>Halobacteriaceae</taxon>
    </lineage>
</organism>
<evidence type="ECO:0000259" key="2">
    <source>
        <dbReference type="Pfam" id="PF12705"/>
    </source>
</evidence>
<feature type="domain" description="PD-(D/E)XK endonuclease-like" evidence="2">
    <location>
        <begin position="707"/>
        <end position="1022"/>
    </location>
</feature>
<sequence>MTERTLFTGPNHRTLESEAFAWAHSHAEDGIGRVLYLTNTRERHDRIREHWTETYSALSLTVETLPSLVYDCYEELTGPSARLPDAVDRRALESGLDSLFEDRPWLSTQSYAPASLVDAFDRRFARFQNVGLTTPALVRDEFRDSELPARIRDTTIAAYDAYNDRRNAASEPWHVSYSDAFEAVGDANISTLRSHVDAVIISGFLDPGKLERDVLEALFTAFPTAAVLQTFSQSGSDGVAAATDTIRDFYRSAGFEPNYHAAEPSSRQLQDVARSLYQSEPLVQQTVPETLEWRELPTPEREIRYVARDIRRQLATDGETSVGVVIPGFDAYEGYVVDVFETFDLEYTAETASGLTDTFVGTLIEDLVALSDSHPRATAFTGLVTNPLVDVLDDDAEATVVATEQRVDSTRLQAVRDHFDEETSDVLDDLLDRLTPLQDGSTIAAVETVRSLLNVFDVAARLDNDAVPVEGGRERAALEEVEQILSSFEGADWFETTLSPGAALCRALQGASLNGYQDTAGQVTVLNHLDAAEFAFDHLYLVGLTSEYFPAVSRHAAFFERMVEAHPVLDVLDDRLRDRYIFATLLANAGGVTITTPETDPDSTAVVRSPVLDELQRVTDIQPKTGVDDRIGSREDLQRHIAPREDRREAIDAAGGRGDFTPAQTARADRGSQCASERANPDLSPHDGLLEPETVADIYPENERQPYSASRVERYVNCGFQFYMEHVLGLEDDDDVERTPDPLETGTFVHDTFERFYADLQAEPGESVALEEYDRETLDDHMLEVALDELASADFDYSGVFYRRWLEQFFAGLGDPEKNPYDASPRPHQGVEQGLFARFVEREHPRGGDALPAWFEAPFGDGLRGESGLEAFEIDLPNGESVAFHGYIDRIDIGVDESDERVQLFDYKTGSTPAMTTTTGGTTFQLPLYLLAAEAVLASDIDDISELSATYYQTKPPNQFKEPRGIESKFDSSGELRRFLDQVVPRRLQTVTTAIEHGRFHTTLLSQREAGCEYCSYRRACDVRPHQRRERVNELDDDPQSYVPVRATAHDFAADFRGEGDD</sequence>
<name>A0A830GFC4_9EURY</name>
<dbReference type="Proteomes" id="UP000608850">
    <property type="component" value="Unassembled WGS sequence"/>
</dbReference>
<dbReference type="EMBL" id="BMOQ01000009">
    <property type="protein sequence ID" value="GGN25433.1"/>
    <property type="molecule type" value="Genomic_DNA"/>
</dbReference>
<dbReference type="Gene3D" id="3.90.320.10">
    <property type="match status" value="1"/>
</dbReference>